<feature type="region of interest" description="Disordered" evidence="1">
    <location>
        <begin position="1"/>
        <end position="25"/>
    </location>
</feature>
<dbReference type="PANTHER" id="PTHR45786">
    <property type="entry name" value="DNA BINDING PROTEIN-LIKE"/>
    <property type="match status" value="1"/>
</dbReference>
<reference evidence="2 3" key="1">
    <citation type="journal article" date="2021" name="Elife">
        <title>Chloroplast acquisition without the gene transfer in kleptoplastic sea slugs, Plakobranchus ocellatus.</title>
        <authorList>
            <person name="Maeda T."/>
            <person name="Takahashi S."/>
            <person name="Yoshida T."/>
            <person name="Shimamura S."/>
            <person name="Takaki Y."/>
            <person name="Nagai Y."/>
            <person name="Toyoda A."/>
            <person name="Suzuki Y."/>
            <person name="Arimoto A."/>
            <person name="Ishii H."/>
            <person name="Satoh N."/>
            <person name="Nishiyama T."/>
            <person name="Hasebe M."/>
            <person name="Maruyama T."/>
            <person name="Minagawa J."/>
            <person name="Obokata J."/>
            <person name="Shigenobu S."/>
        </authorList>
    </citation>
    <scope>NUCLEOTIDE SEQUENCE [LARGE SCALE GENOMIC DNA]</scope>
</reference>
<evidence type="ECO:0008006" key="4">
    <source>
        <dbReference type="Google" id="ProtNLM"/>
    </source>
</evidence>
<gene>
    <name evidence="2" type="ORF">ElyMa_000550800</name>
</gene>
<evidence type="ECO:0000313" key="3">
    <source>
        <dbReference type="Proteomes" id="UP000762676"/>
    </source>
</evidence>
<organism evidence="2 3">
    <name type="scientific">Elysia marginata</name>
    <dbReference type="NCBI Taxonomy" id="1093978"/>
    <lineage>
        <taxon>Eukaryota</taxon>
        <taxon>Metazoa</taxon>
        <taxon>Spiralia</taxon>
        <taxon>Lophotrochozoa</taxon>
        <taxon>Mollusca</taxon>
        <taxon>Gastropoda</taxon>
        <taxon>Heterobranchia</taxon>
        <taxon>Euthyneura</taxon>
        <taxon>Panpulmonata</taxon>
        <taxon>Sacoglossa</taxon>
        <taxon>Placobranchoidea</taxon>
        <taxon>Plakobranchidae</taxon>
        <taxon>Elysia</taxon>
    </lineage>
</organism>
<comment type="caution">
    <text evidence="2">The sequence shown here is derived from an EMBL/GenBank/DDBJ whole genome shotgun (WGS) entry which is preliminary data.</text>
</comment>
<protein>
    <recommendedName>
        <fullName evidence="4">Helitron helicase-like domain-containing protein</fullName>
    </recommendedName>
</protein>
<dbReference type="AlphaFoldDB" id="A0AAV4G1B6"/>
<evidence type="ECO:0000256" key="1">
    <source>
        <dbReference type="SAM" id="MobiDB-lite"/>
    </source>
</evidence>
<dbReference type="PANTHER" id="PTHR45786:SF74">
    <property type="entry name" value="ATP-DEPENDENT DNA HELICASE"/>
    <property type="match status" value="1"/>
</dbReference>
<accession>A0AAV4G1B6</accession>
<dbReference type="EMBL" id="BMAT01001073">
    <property type="protein sequence ID" value="GFR79204.1"/>
    <property type="molecule type" value="Genomic_DNA"/>
</dbReference>
<proteinExistence type="predicted"/>
<evidence type="ECO:0000313" key="2">
    <source>
        <dbReference type="EMBL" id="GFR79204.1"/>
    </source>
</evidence>
<name>A0AAV4G1B6_9GAST</name>
<keyword evidence="3" id="KW-1185">Reference proteome</keyword>
<sequence>MQEQQRQRRLAFRLEDENQASTRPRKNNITTGAARLIDTVDFSNNEATYASKHRCGLLNIECPHCSALRWQLEKPTFCCQGGKIKIENPPPPPQALIRFLQDKHVLSTSRAYNNALAMASIGCNEIRQNGFSPTFTVQGKLHHSIGSLLPVQGNEPKFAQIFFVD</sequence>
<dbReference type="Proteomes" id="UP000762676">
    <property type="component" value="Unassembled WGS sequence"/>
</dbReference>